<sequence>MIDPYPLVKRFYELPWILYILVCIAFTYSVSIVIHTDYAAPVTEDILVGNSWDTCELPRYDVWDEELFGYLNPNENPLKKCDTSFKPLTKLENSKWGVTFAHNLTCRARCHTRKRDKENLVGNWTYTPGKINCEILETVCAEKGGEQRDVYGYLHSQIIPTKPKLSRTNADLKEYDVFVILLDSLSYSQAARSLPRTVSFFKSYMKGIIFPYMNKVGDNSRPNGVALWFGKLLEKVDRFIFDKPSLEADWTDDYFCNVFKDNETSLFDEFKTHGYKTLMAEDWALGTLIWPNCLGYRNQSIDHYMRPFQLAHEKYGTPVTREHLNGSLCREDHNTLLDYLAQFLDAYSGSNDSIQLKREKSPNSPDQRKFAFLWTTRLGHATENGFDATENGSDNDFLNFFIKHRKKLEDSFVLLLGDHGFRLGGVRNTAVGAIDVNNPLTAISVPNSLRTNTDILKILNMNSEKLQTHFDTRATILDILKFQPAEKFSAITPLQIPGEKGQSHLRNQPPFNRNCQTMPIPFEYCICQFNKTSVPINSTISMEIGEKVAENVNKLLQINNFTSECISMVFERTESLLQYNQKLGNSTIYTVIAQMKKPSEAKFKATVKITEGNIKIVSKVERVDSYGKTADCIESETHRPICYCKEQPKQCSWTRLNFELFVN</sequence>
<dbReference type="FunCoup" id="Q21671">
    <property type="interactions" value="3"/>
</dbReference>
<dbReference type="OMA" id="LEAACWK"/>
<dbReference type="CDD" id="cd16021">
    <property type="entry name" value="ALP_like"/>
    <property type="match status" value="1"/>
</dbReference>
<evidence type="ECO:0000313" key="3">
    <source>
        <dbReference type="Proteomes" id="UP000001940"/>
    </source>
</evidence>
<keyword evidence="1" id="KW-0812">Transmembrane</keyword>
<dbReference type="PaxDb" id="6239-R03G8.1"/>
<dbReference type="eggNOG" id="KOG0842">
    <property type="taxonomic scope" value="Eukaryota"/>
</dbReference>
<dbReference type="FunFam" id="3.40.720.10:FF:000082">
    <property type="entry name" value="Protein CBG10792"/>
    <property type="match status" value="1"/>
</dbReference>
<dbReference type="STRING" id="6239.R03G8.1.1"/>
<proteinExistence type="predicted"/>
<name>Q21671_CAEEL</name>
<accession>Q21671</accession>
<dbReference type="PANTHER" id="PTHR10974">
    <property type="entry name" value="FI08016P-RELATED"/>
    <property type="match status" value="1"/>
</dbReference>
<reference evidence="2 3" key="1">
    <citation type="journal article" date="1998" name="Science">
        <title>Genome sequence of the nematode C. elegans: a platform for investigating biology.</title>
        <authorList>
            <consortium name="The C. elegans sequencing consortium"/>
            <person name="Sulson J.E."/>
            <person name="Waterston R."/>
        </authorList>
    </citation>
    <scope>NUCLEOTIDE SEQUENCE [LARGE SCALE GENOMIC DNA]</scope>
    <source>
        <strain evidence="2 3">Bristol N2</strain>
    </source>
</reference>
<dbReference type="PhylomeDB" id="Q21671"/>
<dbReference type="SUPFAM" id="SSF53649">
    <property type="entry name" value="Alkaline phosphatase-like"/>
    <property type="match status" value="1"/>
</dbReference>
<dbReference type="CTD" id="187544"/>
<dbReference type="InterPro" id="IPR017850">
    <property type="entry name" value="Alkaline_phosphatase_core_sf"/>
</dbReference>
<evidence type="ECO:0000256" key="1">
    <source>
        <dbReference type="SAM" id="Phobius"/>
    </source>
</evidence>
<evidence type="ECO:0000313" key="4">
    <source>
        <dbReference type="WormBase" id="R03G8.1"/>
    </source>
</evidence>
<dbReference type="AlphaFoldDB" id="Q21671"/>
<dbReference type="PANTHER" id="PTHR10974:SF75">
    <property type="entry name" value="SULFATASE DOMAIN-CONTAINING PROTEIN"/>
    <property type="match status" value="1"/>
</dbReference>
<keyword evidence="1" id="KW-0472">Membrane</keyword>
<gene>
    <name evidence="2" type="ORF">CELE_R03G8.1</name>
    <name evidence="2 4" type="ORF">R03G8.1</name>
</gene>
<evidence type="ECO:0000313" key="2">
    <source>
        <dbReference type="EMBL" id="CAA93679.2"/>
    </source>
</evidence>
<dbReference type="OrthoDB" id="5782315at2759"/>
<dbReference type="Gene3D" id="3.40.720.10">
    <property type="entry name" value="Alkaline Phosphatase, subunit A"/>
    <property type="match status" value="1"/>
</dbReference>
<dbReference type="RefSeq" id="NP_510172.2">
    <property type="nucleotide sequence ID" value="NM_077771.2"/>
</dbReference>
<protein>
    <submittedName>
        <fullName evidence="2">Uncharacterized protein</fullName>
    </submittedName>
</protein>
<dbReference type="GeneID" id="187544"/>
<keyword evidence="1" id="KW-1133">Transmembrane helix</keyword>
<dbReference type="InParanoid" id="Q21671"/>
<dbReference type="UCSC" id="R03G8.1">
    <property type="organism name" value="c. elegans"/>
</dbReference>
<dbReference type="HOGENOM" id="CLU_018076_1_0_1"/>
<dbReference type="WormBase" id="R03G8.1">
    <property type="protein sequence ID" value="CE41436"/>
    <property type="gene ID" value="WBGene00010996"/>
</dbReference>
<dbReference type="Proteomes" id="UP000001940">
    <property type="component" value="Chromosome X"/>
</dbReference>
<keyword evidence="3" id="KW-1185">Reference proteome</keyword>
<feature type="transmembrane region" description="Helical" evidence="1">
    <location>
        <begin position="16"/>
        <end position="34"/>
    </location>
</feature>
<dbReference type="EMBL" id="BX284606">
    <property type="protein sequence ID" value="CAA93679.2"/>
    <property type="molecule type" value="Genomic_DNA"/>
</dbReference>
<dbReference type="InterPro" id="IPR004245">
    <property type="entry name" value="DUF229"/>
</dbReference>
<dbReference type="Pfam" id="PF02995">
    <property type="entry name" value="DUF229"/>
    <property type="match status" value="1"/>
</dbReference>
<organism evidence="2 3">
    <name type="scientific">Caenorhabditis elegans</name>
    <dbReference type="NCBI Taxonomy" id="6239"/>
    <lineage>
        <taxon>Eukaryota</taxon>
        <taxon>Metazoa</taxon>
        <taxon>Ecdysozoa</taxon>
        <taxon>Nematoda</taxon>
        <taxon>Chromadorea</taxon>
        <taxon>Rhabditida</taxon>
        <taxon>Rhabditina</taxon>
        <taxon>Rhabditomorpha</taxon>
        <taxon>Rhabditoidea</taxon>
        <taxon>Rhabditidae</taxon>
        <taxon>Peloderinae</taxon>
        <taxon>Caenorhabditis</taxon>
    </lineage>
</organism>
<dbReference type="AGR" id="WB:WBGene00010996"/>
<dbReference type="KEGG" id="cel:CELE_R03G8.1"/>